<evidence type="ECO:0000313" key="1">
    <source>
        <dbReference type="EMBL" id="OUD14067.1"/>
    </source>
</evidence>
<sequence length="210" mass="24405">MLTRPSFAGDFLNSIHLLNDFCADMHAFSYKKLAALRLKGLLLNLNICQRELLMVIGSEADYKTLIAQLEPHKRLYQLLALHFKKVKIAFGLEGESANHCVLLEERAFMSVLTQSDDLRDMTHVGARFRRALNIAMQGHICVLRLQQLSEIEQLKQLWKRDRIQMLMQKYHILTVTEPKKLLVKVWKSVNQEMDNEIAHNEIEGMMIFID</sequence>
<dbReference type="EMBL" id="MSLT01000012">
    <property type="protein sequence ID" value="OUD14067.1"/>
    <property type="molecule type" value="Genomic_DNA"/>
</dbReference>
<gene>
    <name evidence="1" type="ORF">TPSD3_06935</name>
</gene>
<comment type="caution">
    <text evidence="1">The sequence shown here is derived from an EMBL/GenBank/DDBJ whole genome shotgun (WGS) entry which is preliminary data.</text>
</comment>
<dbReference type="AlphaFoldDB" id="A0A251X8L5"/>
<proteinExistence type="predicted"/>
<protein>
    <submittedName>
        <fullName evidence="1">Uncharacterized protein</fullName>
    </submittedName>
</protein>
<name>A0A251X8L5_9GAMM</name>
<organism evidence="1 2">
    <name type="scientific">Thioflexithrix psekupsensis</name>
    <dbReference type="NCBI Taxonomy" id="1570016"/>
    <lineage>
        <taxon>Bacteria</taxon>
        <taxon>Pseudomonadati</taxon>
        <taxon>Pseudomonadota</taxon>
        <taxon>Gammaproteobacteria</taxon>
        <taxon>Thiotrichales</taxon>
        <taxon>Thioflexithrix</taxon>
    </lineage>
</organism>
<accession>A0A251X8L5</accession>
<keyword evidence="2" id="KW-1185">Reference proteome</keyword>
<reference evidence="1 2" key="1">
    <citation type="submission" date="2016-12" db="EMBL/GenBank/DDBJ databases">
        <title>Thioflexothrix psekupsii D3 genome sequencing and assembly.</title>
        <authorList>
            <person name="Fomenkov A."/>
            <person name="Vincze T."/>
            <person name="Grabovich M."/>
            <person name="Anton B.P."/>
            <person name="Dubinina G."/>
            <person name="Orlova M."/>
            <person name="Belousova E."/>
            <person name="Roberts R.J."/>
        </authorList>
    </citation>
    <scope>NUCLEOTIDE SEQUENCE [LARGE SCALE GENOMIC DNA]</scope>
    <source>
        <strain evidence="1">D3</strain>
    </source>
</reference>
<dbReference type="RefSeq" id="WP_086487851.1">
    <property type="nucleotide sequence ID" value="NZ_MSLT01000012.1"/>
</dbReference>
<dbReference type="Proteomes" id="UP000194798">
    <property type="component" value="Unassembled WGS sequence"/>
</dbReference>
<evidence type="ECO:0000313" key="2">
    <source>
        <dbReference type="Proteomes" id="UP000194798"/>
    </source>
</evidence>